<protein>
    <submittedName>
        <fullName evidence="2">Aminoacylase</fullName>
    </submittedName>
</protein>
<dbReference type="CDD" id="cd01297">
    <property type="entry name" value="D-aminoacylase"/>
    <property type="match status" value="1"/>
</dbReference>
<dbReference type="RefSeq" id="WP_213530085.1">
    <property type="nucleotide sequence ID" value="NZ_BOVJ01000140.1"/>
</dbReference>
<evidence type="ECO:0000313" key="2">
    <source>
        <dbReference type="EMBL" id="GIQ65567.1"/>
    </source>
</evidence>
<comment type="caution">
    <text evidence="2">The sequence shown here is derived from an EMBL/GenBank/DDBJ whole genome shotgun (WGS) entry which is preliminary data.</text>
</comment>
<dbReference type="InterPro" id="IPR013108">
    <property type="entry name" value="Amidohydro_3"/>
</dbReference>
<feature type="domain" description="Amidohydrolase 3" evidence="1">
    <location>
        <begin position="43"/>
        <end position="512"/>
    </location>
</feature>
<dbReference type="Pfam" id="PF07969">
    <property type="entry name" value="Amidohydro_3"/>
    <property type="match status" value="1"/>
</dbReference>
<accession>A0ABQ4NBG4</accession>
<dbReference type="EMBL" id="BOVJ01000140">
    <property type="protein sequence ID" value="GIQ65567.1"/>
    <property type="molecule type" value="Genomic_DNA"/>
</dbReference>
<sequence length="541" mass="59722">MLDLLIKNGRVVDGTGNPWYFGDVGIKDGLIAATGRLDQESREVIDAEGKVIAPGFIDGHCHSDLLILDQPFSEVKMQQGVTTEVVGNCGLAPAPYLQKTREQLKSYVASVIGTTEWEWQWETIGEYIDVLSKSRPSENVATYVAHGALRISVMGFENRPATESELQDMKALLEEGMRAGALGLSIGLLYAPGSYTKREELAELCKVVAKYNGLLATHIRGEGNNLLSSVKEVIWIAEQSGVSLHVSHLKAAGAANWGKIEDAIGLIEDARSRGMDVTCDVYPYNAGSTMMTTILPPWALEGGIPAVLERLEDRSVRERIKRELRREQEDWDNLIHSTGWQSVYISAARTAEGRALEGKHMLEISEMMGKDPEDAMMELLIRERGNLSIVYFHMSEADVRKVIAYDKSLIASDSLGCVTGKPHPRSYGTFPKVFAKYVREEKLLTLEQAVRKVSSFPASRFKLGKRGLLVPGYAADLVVFDPDTIRDTATYQEPIRFPDGISCTIVNGKVTVSGKRHTQERVGSFIPAQHHCVHDGCSRVT</sequence>
<evidence type="ECO:0000313" key="3">
    <source>
        <dbReference type="Proteomes" id="UP000680304"/>
    </source>
</evidence>
<dbReference type="SUPFAM" id="SSF51556">
    <property type="entry name" value="Metallo-dependent hydrolases"/>
    <property type="match status" value="1"/>
</dbReference>
<dbReference type="PANTHER" id="PTHR11647">
    <property type="entry name" value="HYDRANTOINASE/DIHYDROPYRIMIDINASE FAMILY MEMBER"/>
    <property type="match status" value="1"/>
</dbReference>
<gene>
    <name evidence="2" type="ORF">PACILC2_41350</name>
</gene>
<organism evidence="2 3">
    <name type="scientific">Paenibacillus cisolokensis</name>
    <dbReference type="NCBI Taxonomy" id="1658519"/>
    <lineage>
        <taxon>Bacteria</taxon>
        <taxon>Bacillati</taxon>
        <taxon>Bacillota</taxon>
        <taxon>Bacilli</taxon>
        <taxon>Bacillales</taxon>
        <taxon>Paenibacillaceae</taxon>
        <taxon>Paenibacillus</taxon>
    </lineage>
</organism>
<proteinExistence type="predicted"/>
<dbReference type="Proteomes" id="UP000680304">
    <property type="component" value="Unassembled WGS sequence"/>
</dbReference>
<dbReference type="InterPro" id="IPR032466">
    <property type="entry name" value="Metal_Hydrolase"/>
</dbReference>
<dbReference type="Gene3D" id="3.20.20.140">
    <property type="entry name" value="Metal-dependent hydrolases"/>
    <property type="match status" value="1"/>
</dbReference>
<dbReference type="InterPro" id="IPR023100">
    <property type="entry name" value="D-aminoacylase_insert_dom_sf"/>
</dbReference>
<keyword evidence="3" id="KW-1185">Reference proteome</keyword>
<dbReference type="InterPro" id="IPR050378">
    <property type="entry name" value="Metallo-dep_Hydrolases_sf"/>
</dbReference>
<dbReference type="PANTHER" id="PTHR11647:SF1">
    <property type="entry name" value="COLLAPSIN RESPONSE MEDIATOR PROTEIN"/>
    <property type="match status" value="1"/>
</dbReference>
<dbReference type="Gene3D" id="2.30.40.10">
    <property type="entry name" value="Urease, subunit C, domain 1"/>
    <property type="match status" value="1"/>
</dbReference>
<name>A0ABQ4NBG4_9BACL</name>
<dbReference type="Gene3D" id="3.30.1490.130">
    <property type="entry name" value="D-aminoacylase. Domain 3"/>
    <property type="match status" value="1"/>
</dbReference>
<dbReference type="InterPro" id="IPR011059">
    <property type="entry name" value="Metal-dep_hydrolase_composite"/>
</dbReference>
<evidence type="ECO:0000259" key="1">
    <source>
        <dbReference type="Pfam" id="PF07969"/>
    </source>
</evidence>
<reference evidence="2 3" key="1">
    <citation type="submission" date="2021-04" db="EMBL/GenBank/DDBJ databases">
        <title>Draft genome sequence of Paenibacillus cisolokensis, LC2-13A.</title>
        <authorList>
            <person name="Uke A."/>
            <person name="Chhe C."/>
            <person name="Baramee S."/>
            <person name="Kosugi A."/>
        </authorList>
    </citation>
    <scope>NUCLEOTIDE SEQUENCE [LARGE SCALE GENOMIC DNA]</scope>
    <source>
        <strain evidence="2 3">LC2-13A</strain>
    </source>
</reference>
<dbReference type="SUPFAM" id="SSF51338">
    <property type="entry name" value="Composite domain of metallo-dependent hydrolases"/>
    <property type="match status" value="1"/>
</dbReference>